<dbReference type="Proteomes" id="UP000887574">
    <property type="component" value="Unplaced"/>
</dbReference>
<sequence length="148" mass="16029">MSTNSRRLNFLAQICNILIFLIGIPLAQNVRTRSAAKNQLPGIQVVPLVEGQMVREPDGQKFVKVSSVTLVYGEGIVLVVDSAAATDFVSSEQVLRGLSTLNISHVDVRFVVTTHGHPDHFGQANFYPMPITSLGPIKTTATAISKRS</sequence>
<dbReference type="InterPro" id="IPR036866">
    <property type="entry name" value="RibonucZ/Hydroxyglut_hydro"/>
</dbReference>
<dbReference type="WBParaSite" id="jg23790">
    <property type="protein sequence ID" value="jg23790"/>
    <property type="gene ID" value="jg23790"/>
</dbReference>
<reference evidence="3" key="1">
    <citation type="submission" date="2022-11" db="UniProtKB">
        <authorList>
            <consortium name="WormBaseParasite"/>
        </authorList>
    </citation>
    <scope>IDENTIFICATION</scope>
</reference>
<dbReference type="Pfam" id="PF00753">
    <property type="entry name" value="Lactamase_B"/>
    <property type="match status" value="1"/>
</dbReference>
<proteinExistence type="predicted"/>
<protein>
    <submittedName>
        <fullName evidence="3">Metallo-beta-lactamase domain-containing protein</fullName>
    </submittedName>
</protein>
<dbReference type="Gene3D" id="3.60.15.10">
    <property type="entry name" value="Ribonuclease Z/Hydroxyacylglutathione hydrolase-like"/>
    <property type="match status" value="1"/>
</dbReference>
<dbReference type="InterPro" id="IPR001279">
    <property type="entry name" value="Metallo-B-lactamas"/>
</dbReference>
<evidence type="ECO:0000313" key="3">
    <source>
        <dbReference type="WBParaSite" id="jg23790"/>
    </source>
</evidence>
<dbReference type="AlphaFoldDB" id="A0A915DV09"/>
<dbReference type="PANTHER" id="PTHR23200:SF39">
    <property type="entry name" value="PROTEIN CBG14679"/>
    <property type="match status" value="1"/>
</dbReference>
<feature type="domain" description="Metallo-beta-lactamase" evidence="1">
    <location>
        <begin position="65"/>
        <end position="125"/>
    </location>
</feature>
<accession>A0A915DV09</accession>
<name>A0A915DV09_9BILA</name>
<organism evidence="2 3">
    <name type="scientific">Ditylenchus dipsaci</name>
    <dbReference type="NCBI Taxonomy" id="166011"/>
    <lineage>
        <taxon>Eukaryota</taxon>
        <taxon>Metazoa</taxon>
        <taxon>Ecdysozoa</taxon>
        <taxon>Nematoda</taxon>
        <taxon>Chromadorea</taxon>
        <taxon>Rhabditida</taxon>
        <taxon>Tylenchina</taxon>
        <taxon>Tylenchomorpha</taxon>
        <taxon>Sphaerularioidea</taxon>
        <taxon>Anguinidae</taxon>
        <taxon>Anguininae</taxon>
        <taxon>Ditylenchus</taxon>
    </lineage>
</organism>
<keyword evidence="2" id="KW-1185">Reference proteome</keyword>
<dbReference type="InterPro" id="IPR039344">
    <property type="entry name" value="MBLAC1"/>
</dbReference>
<dbReference type="PANTHER" id="PTHR23200">
    <property type="entry name" value="METALLO-BETA-LACTAMASE DOMAIN-CONTAINING PROTEIN 1"/>
    <property type="match status" value="1"/>
</dbReference>
<evidence type="ECO:0000259" key="1">
    <source>
        <dbReference type="Pfam" id="PF00753"/>
    </source>
</evidence>
<dbReference type="SUPFAM" id="SSF56281">
    <property type="entry name" value="Metallo-hydrolase/oxidoreductase"/>
    <property type="match status" value="1"/>
</dbReference>
<evidence type="ECO:0000313" key="2">
    <source>
        <dbReference type="Proteomes" id="UP000887574"/>
    </source>
</evidence>